<dbReference type="RefSeq" id="XP_003865886.1">
    <property type="nucleotide sequence ID" value="XM_003865838.1"/>
</dbReference>
<proteinExistence type="predicted"/>
<dbReference type="InterPro" id="IPR013178">
    <property type="entry name" value="Histone_AcTrfase_Rtt109/CBP"/>
</dbReference>
<dbReference type="PANTHER" id="PTHR31571">
    <property type="entry name" value="ALTERED INHERITANCE OF MITOCHONDRIA PROTEIN 6"/>
    <property type="match status" value="1"/>
</dbReference>
<evidence type="ECO:0000256" key="5">
    <source>
        <dbReference type="ARBA" id="ARBA00022990"/>
    </source>
</evidence>
<dbReference type="EMBL" id="HE681719">
    <property type="protein sequence ID" value="CCG20444.1"/>
    <property type="molecule type" value="Genomic_DNA"/>
</dbReference>
<evidence type="ECO:0000256" key="7">
    <source>
        <dbReference type="ARBA" id="ARBA00023163"/>
    </source>
</evidence>
<comment type="catalytic activity">
    <reaction evidence="9">
        <text>L-lysyl-[histone] + acetyl-CoA = N(6)-acetyl-L-lysyl-[histone] + CoA + H(+)</text>
        <dbReference type="Rhea" id="RHEA:21992"/>
        <dbReference type="Rhea" id="RHEA-COMP:9845"/>
        <dbReference type="Rhea" id="RHEA-COMP:11338"/>
        <dbReference type="ChEBI" id="CHEBI:15378"/>
        <dbReference type="ChEBI" id="CHEBI:29969"/>
        <dbReference type="ChEBI" id="CHEBI:57287"/>
        <dbReference type="ChEBI" id="CHEBI:57288"/>
        <dbReference type="ChEBI" id="CHEBI:61930"/>
        <dbReference type="EC" id="2.3.1.48"/>
    </reaction>
    <physiologicalReaction direction="left-to-right" evidence="9">
        <dbReference type="Rhea" id="RHEA:21993"/>
    </physiologicalReaction>
</comment>
<dbReference type="AlphaFoldDB" id="H8WVH2"/>
<evidence type="ECO:0000256" key="1">
    <source>
        <dbReference type="ARBA" id="ARBA00004123"/>
    </source>
</evidence>
<organism evidence="11 12">
    <name type="scientific">Candida orthopsilosis (strain 90-125)</name>
    <name type="common">Yeast</name>
    <dbReference type="NCBI Taxonomy" id="1136231"/>
    <lineage>
        <taxon>Eukaryota</taxon>
        <taxon>Fungi</taxon>
        <taxon>Dikarya</taxon>
        <taxon>Ascomycota</taxon>
        <taxon>Saccharomycotina</taxon>
        <taxon>Pichiomycetes</taxon>
        <taxon>Debaryomycetaceae</taxon>
        <taxon>Candida/Lodderomyces clade</taxon>
        <taxon>Candida</taxon>
    </lineage>
</organism>
<dbReference type="OrthoDB" id="3361892at2759"/>
<keyword evidence="6" id="KW-0805">Transcription regulation</keyword>
<dbReference type="HOGENOM" id="CLU_050421_0_0_1"/>
<keyword evidence="12" id="KW-1185">Reference proteome</keyword>
<comment type="subcellular location">
    <subcellularLocation>
        <location evidence="1">Nucleus</location>
    </subcellularLocation>
</comment>
<dbReference type="GO" id="GO:0005634">
    <property type="term" value="C:nucleus"/>
    <property type="evidence" value="ECO:0007669"/>
    <property type="project" value="UniProtKB-SubCell"/>
</dbReference>
<dbReference type="InterPro" id="IPR016849">
    <property type="entry name" value="Rtt109"/>
</dbReference>
<accession>H8WVH2</accession>
<dbReference type="EC" id="2.3.1.48" evidence="2"/>
<keyword evidence="4" id="KW-0227">DNA damage</keyword>
<keyword evidence="3" id="KW-0808">Transferase</keyword>
<keyword evidence="8" id="KW-0539">Nucleus</keyword>
<evidence type="ECO:0000256" key="3">
    <source>
        <dbReference type="ARBA" id="ARBA00022679"/>
    </source>
</evidence>
<dbReference type="GO" id="GO:0006974">
    <property type="term" value="P:DNA damage response"/>
    <property type="evidence" value="ECO:0007669"/>
    <property type="project" value="UniProtKB-KW"/>
</dbReference>
<name>H8WVH2_CANO9</name>
<dbReference type="GO" id="GO:0006355">
    <property type="term" value="P:regulation of DNA-templated transcription"/>
    <property type="evidence" value="ECO:0007669"/>
    <property type="project" value="InterPro"/>
</dbReference>
<sequence length="474" mass="54774">MSLESVLARHLPQNELFKFIYIQSKPIYIKSPINIPKSCSNRPNTIKIRHFFCLINQDVIILGIEVFVYLQIYPTHVDQYIFVSKCDTTGLKKLTYRVGDIVESVLRCIVDYDVGRYNIKERSSDEQQKEKEETNGQRKKEGATYVNETLALIDKLQTKLSTDPNHFDTLTYYSNNAHSQHNSKPNRLRKLPPHINSNICLFTKTAPQYMFPNSSKNKYKHLSNGQVLLSWWLKIIESICGTKWPVKRLIIPGSDEIAMKKFITSLPNWSIGHIFGNNHTKETKGASEYVTGKLNLAVYNIPLFPDDPKGRFLEHLIVENRYFNVNIDRFYQELGYRQEFRLGDCVGLIGCSKTDNHTQNGSNDYNKEEEKENVIVITVHQYKQFINNVIKSINFDKLIDVEYLTQVQIPAFFKETLRMDEFKYGEFIGEKQQKMSIPVGSNGGEKRVFQSTEGADANGKKANDLTGLIKRKKR</sequence>
<dbReference type="PANTHER" id="PTHR31571:SF2">
    <property type="entry name" value="HISTONE ACETYLTRANSFERASE RTT109"/>
    <property type="match status" value="1"/>
</dbReference>
<gene>
    <name evidence="11" type="ORF">CORT_0A00510</name>
</gene>
<evidence type="ECO:0000256" key="10">
    <source>
        <dbReference type="SAM" id="MobiDB-lite"/>
    </source>
</evidence>
<evidence type="ECO:0000256" key="9">
    <source>
        <dbReference type="ARBA" id="ARBA00048940"/>
    </source>
</evidence>
<evidence type="ECO:0000256" key="8">
    <source>
        <dbReference type="ARBA" id="ARBA00023242"/>
    </source>
</evidence>
<dbReference type="GO" id="GO:0032931">
    <property type="term" value="F:histone H3K56 acetyltransferase activity"/>
    <property type="evidence" value="ECO:0007669"/>
    <property type="project" value="TreeGrafter"/>
</dbReference>
<dbReference type="PROSITE" id="PS51728">
    <property type="entry name" value="RTT109_HAT"/>
    <property type="match status" value="1"/>
</dbReference>
<evidence type="ECO:0000256" key="4">
    <source>
        <dbReference type="ARBA" id="ARBA00022763"/>
    </source>
</evidence>
<dbReference type="KEGG" id="cot:CORT_0A00510"/>
<reference evidence="11 12" key="1">
    <citation type="journal article" date="2012" name="PLoS ONE">
        <title>Sequence and analysis of the genome of the pathogenic yeast Candida orthopsilosis.</title>
        <authorList>
            <person name="Riccombeni A."/>
            <person name="Vidanes G."/>
            <person name="Proux-Wera E."/>
            <person name="Wolfe K.H."/>
            <person name="Butler G."/>
        </authorList>
    </citation>
    <scope>NUCLEOTIDE SEQUENCE [LARGE SCALE GENOMIC DNA]</scope>
    <source>
        <strain evidence="11 12">Co 90-125</strain>
    </source>
</reference>
<evidence type="ECO:0000256" key="2">
    <source>
        <dbReference type="ARBA" id="ARBA00013184"/>
    </source>
</evidence>
<dbReference type="Proteomes" id="UP000005018">
    <property type="component" value="Chromosome 1"/>
</dbReference>
<dbReference type="InterPro" id="IPR051236">
    <property type="entry name" value="HAT_RTT109-like"/>
</dbReference>
<protein>
    <recommendedName>
        <fullName evidence="2">histone acetyltransferase</fullName>
        <ecNumber evidence="2">2.3.1.48</ecNumber>
    </recommendedName>
</protein>
<feature type="region of interest" description="Disordered" evidence="10">
    <location>
        <begin position="435"/>
        <end position="474"/>
    </location>
</feature>
<dbReference type="SMART" id="SM01250">
    <property type="entry name" value="KAT11"/>
    <property type="match status" value="1"/>
</dbReference>
<keyword evidence="5" id="KW-0007">Acetylation</keyword>
<dbReference type="GeneID" id="14537071"/>
<evidence type="ECO:0000256" key="6">
    <source>
        <dbReference type="ARBA" id="ARBA00023015"/>
    </source>
</evidence>
<dbReference type="eggNOG" id="KOG4534">
    <property type="taxonomic scope" value="Eukaryota"/>
</dbReference>
<dbReference type="Pfam" id="PF08214">
    <property type="entry name" value="HAT_KAT11"/>
    <property type="match status" value="1"/>
</dbReference>
<keyword evidence="7" id="KW-0804">Transcription</keyword>
<feature type="region of interest" description="Disordered" evidence="10">
    <location>
        <begin position="122"/>
        <end position="141"/>
    </location>
</feature>
<evidence type="ECO:0000313" key="12">
    <source>
        <dbReference type="Proteomes" id="UP000005018"/>
    </source>
</evidence>
<evidence type="ECO:0000313" key="11">
    <source>
        <dbReference type="EMBL" id="CCG20444.1"/>
    </source>
</evidence>